<dbReference type="Gene3D" id="3.90.1720.10">
    <property type="entry name" value="endopeptidase domain like (from Nostoc punctiforme)"/>
    <property type="match status" value="1"/>
</dbReference>
<sequence>MPNSADMLWFKTRFAARIAPALAGTPLTLDLITALACQETGEVWPLLRRTSMSEERILALCVGDTLDANAGRSAFPKTKSDLVAHPRGQPMFEIARQALVDMAAHIEAYRGAASRPNKFCHGFGIFQRDLQFFRDDPDYFLQRRYERFEDSLAHCVAELKRGLRELGLHTRSSLTTMELSAVAIVYNTGRFRPERGLEQGHFDGQRFYGQAIFDFIRQAQTVSAPAAPAPLPEPRPGEAPLPPPAPVTASGPFFRVDTRISTLRLRSEPRISQPATANVIGELPDGHPVRAISGRAVAGFMEVETSLFGALLRGFCSSQFLRRDNSLQDIPVMRPAGAAPSSGLIAAFMPRPPGHIARRRDNATAHSLNEDGQPARTGIDAPQRREDLARIIDWLAVDKPSHKRYQPRSGLTFCNIYAHDYCHLAGVYLPRVWWSAPAVEKLRRGQTVPALIGDTLFEMRANDLFRWLRDFGGEFGWRQIANATRLQEEANQGAVSLIVARRRAEGKSGHIVPVVPETANERAHRTAAGEVDRPLQSQAGHSNFRYGNSTAHWWRDERFAESAFWVHA</sequence>
<dbReference type="OrthoDB" id="9798982at2"/>
<dbReference type="AlphaFoldDB" id="A0A371JZZ0"/>
<comment type="caution">
    <text evidence="1">The sequence shown here is derived from an EMBL/GenBank/DDBJ whole genome shotgun (WGS) entry which is preliminary data.</text>
</comment>
<evidence type="ECO:0000313" key="2">
    <source>
        <dbReference type="Proteomes" id="UP000264492"/>
    </source>
</evidence>
<evidence type="ECO:0008006" key="3">
    <source>
        <dbReference type="Google" id="ProtNLM"/>
    </source>
</evidence>
<dbReference type="RefSeq" id="WP_115860194.1">
    <property type="nucleotide sequence ID" value="NZ_QTSU01000002.1"/>
</dbReference>
<reference evidence="1 2" key="1">
    <citation type="submission" date="2018-08" db="EMBL/GenBank/DDBJ databases">
        <title>Lysobacter sp. zong2l5, whole genome shotgun sequence.</title>
        <authorList>
            <person name="Zhang X."/>
            <person name="Feng G."/>
            <person name="Zhu H."/>
        </authorList>
    </citation>
    <scope>NUCLEOTIDE SEQUENCE [LARGE SCALE GENOMIC DNA]</scope>
    <source>
        <strain evidence="2">zong2l5</strain>
    </source>
</reference>
<proteinExistence type="predicted"/>
<evidence type="ECO:0000313" key="1">
    <source>
        <dbReference type="EMBL" id="RDZ27236.1"/>
    </source>
</evidence>
<protein>
    <recommendedName>
        <fullName evidence="3">SH3 domain-containing protein</fullName>
    </recommendedName>
</protein>
<gene>
    <name evidence="1" type="ORF">DX914_13380</name>
</gene>
<accession>A0A371JZZ0</accession>
<dbReference type="Proteomes" id="UP000264492">
    <property type="component" value="Unassembled WGS sequence"/>
</dbReference>
<name>A0A371JZZ0_9GAMM</name>
<dbReference type="EMBL" id="QTSU01000002">
    <property type="protein sequence ID" value="RDZ27236.1"/>
    <property type="molecule type" value="Genomic_DNA"/>
</dbReference>
<keyword evidence="2" id="KW-1185">Reference proteome</keyword>
<organism evidence="1 2">
    <name type="scientific">Lysobacter silvisoli</name>
    <dbReference type="NCBI Taxonomy" id="2293254"/>
    <lineage>
        <taxon>Bacteria</taxon>
        <taxon>Pseudomonadati</taxon>
        <taxon>Pseudomonadota</taxon>
        <taxon>Gammaproteobacteria</taxon>
        <taxon>Lysobacterales</taxon>
        <taxon>Lysobacteraceae</taxon>
        <taxon>Lysobacter</taxon>
    </lineage>
</organism>